<organism evidence="1 2">
    <name type="scientific">Dissostichus mawsoni</name>
    <name type="common">Antarctic cod</name>
    <dbReference type="NCBI Taxonomy" id="36200"/>
    <lineage>
        <taxon>Eukaryota</taxon>
        <taxon>Metazoa</taxon>
        <taxon>Chordata</taxon>
        <taxon>Craniata</taxon>
        <taxon>Vertebrata</taxon>
        <taxon>Euteleostomi</taxon>
        <taxon>Actinopterygii</taxon>
        <taxon>Neopterygii</taxon>
        <taxon>Teleostei</taxon>
        <taxon>Neoteleostei</taxon>
        <taxon>Acanthomorphata</taxon>
        <taxon>Eupercaria</taxon>
        <taxon>Perciformes</taxon>
        <taxon>Notothenioidei</taxon>
        <taxon>Nototheniidae</taxon>
        <taxon>Dissostichus</taxon>
    </lineage>
</organism>
<accession>A0A7J5Z9C0</accession>
<evidence type="ECO:0000313" key="2">
    <source>
        <dbReference type="Proteomes" id="UP000518266"/>
    </source>
</evidence>
<proteinExistence type="predicted"/>
<dbReference type="Proteomes" id="UP000518266">
    <property type="component" value="Unassembled WGS sequence"/>
</dbReference>
<protein>
    <submittedName>
        <fullName evidence="1">Uncharacterized protein</fullName>
    </submittedName>
</protein>
<gene>
    <name evidence="1" type="ORF">F7725_010972</name>
</gene>
<reference evidence="1 2" key="1">
    <citation type="submission" date="2020-03" db="EMBL/GenBank/DDBJ databases">
        <title>Dissostichus mawsoni Genome sequencing and assembly.</title>
        <authorList>
            <person name="Park H."/>
        </authorList>
    </citation>
    <scope>NUCLEOTIDE SEQUENCE [LARGE SCALE GENOMIC DNA]</scope>
    <source>
        <strain evidence="1">DM0001</strain>
        <tissue evidence="1">Muscle</tissue>
    </source>
</reference>
<sequence length="51" mass="5973">MSRQKVQPMHHSSVGGVEDMSAGRLYEGFNEQEIKTFVRRKRPHQRENTCV</sequence>
<evidence type="ECO:0000313" key="1">
    <source>
        <dbReference type="EMBL" id="KAF3857771.1"/>
    </source>
</evidence>
<dbReference type="AlphaFoldDB" id="A0A7J5Z9C0"/>
<name>A0A7J5Z9C0_DISMA</name>
<dbReference type="EMBL" id="JAAKFY010000004">
    <property type="protein sequence ID" value="KAF3857771.1"/>
    <property type="molecule type" value="Genomic_DNA"/>
</dbReference>
<keyword evidence="2" id="KW-1185">Reference proteome</keyword>
<comment type="caution">
    <text evidence="1">The sequence shown here is derived from an EMBL/GenBank/DDBJ whole genome shotgun (WGS) entry which is preliminary data.</text>
</comment>